<dbReference type="EMBL" id="JAHMHR010000047">
    <property type="protein sequence ID" value="KAK1671406.1"/>
    <property type="molecule type" value="Genomic_DNA"/>
</dbReference>
<name>A0AAJ0EP85_9PEZI</name>
<gene>
    <name evidence="2" type="ORF">BDP55DRAFT_294268</name>
</gene>
<keyword evidence="3" id="KW-1185">Reference proteome</keyword>
<protein>
    <submittedName>
        <fullName evidence="2">Uncharacterized protein</fullName>
    </submittedName>
</protein>
<evidence type="ECO:0000313" key="2">
    <source>
        <dbReference type="EMBL" id="KAK1671406.1"/>
    </source>
</evidence>
<evidence type="ECO:0000313" key="3">
    <source>
        <dbReference type="Proteomes" id="UP001224890"/>
    </source>
</evidence>
<comment type="caution">
    <text evidence="2">The sequence shown here is derived from an EMBL/GenBank/DDBJ whole genome shotgun (WGS) entry which is preliminary data.</text>
</comment>
<organism evidence="2 3">
    <name type="scientific">Colletotrichum godetiae</name>
    <dbReference type="NCBI Taxonomy" id="1209918"/>
    <lineage>
        <taxon>Eukaryota</taxon>
        <taxon>Fungi</taxon>
        <taxon>Dikarya</taxon>
        <taxon>Ascomycota</taxon>
        <taxon>Pezizomycotina</taxon>
        <taxon>Sordariomycetes</taxon>
        <taxon>Hypocreomycetidae</taxon>
        <taxon>Glomerellales</taxon>
        <taxon>Glomerellaceae</taxon>
        <taxon>Colletotrichum</taxon>
        <taxon>Colletotrichum acutatum species complex</taxon>
    </lineage>
</organism>
<sequence>MLSRPSGLFRYFAHVSTCTYSHSPNQALIAPPSQPEAPLLRTHSTFPAIQPQSAHPLPVFGFNLKRWTKIQRPVRPRHLANRKFGKGTSRVPAHPSKPQLLSWLFLRPLTIPPSSTITTVELAWFCTSCSMQHAYRLCLYVQRIRSSVASASSWTVAFIARPRSGRSPQPPPSPTIMPAFLPLPTDYQASSAVPGHRASRTKVAQRRPFRIRGAT</sequence>
<dbReference type="Proteomes" id="UP001224890">
    <property type="component" value="Unassembled WGS sequence"/>
</dbReference>
<evidence type="ECO:0000256" key="1">
    <source>
        <dbReference type="SAM" id="MobiDB-lite"/>
    </source>
</evidence>
<dbReference type="GeneID" id="85451094"/>
<proteinExistence type="predicted"/>
<accession>A0AAJ0EP85</accession>
<feature type="compositionally biased region" description="Basic residues" evidence="1">
    <location>
        <begin position="197"/>
        <end position="215"/>
    </location>
</feature>
<dbReference type="RefSeq" id="XP_060425409.1">
    <property type="nucleotide sequence ID" value="XM_060566568.1"/>
</dbReference>
<reference evidence="2" key="1">
    <citation type="submission" date="2021-06" db="EMBL/GenBank/DDBJ databases">
        <title>Comparative genomics, transcriptomics and evolutionary studies reveal genomic signatures of adaptation to plant cell wall in hemibiotrophic fungi.</title>
        <authorList>
            <consortium name="DOE Joint Genome Institute"/>
            <person name="Baroncelli R."/>
            <person name="Diaz J.F."/>
            <person name="Benocci T."/>
            <person name="Peng M."/>
            <person name="Battaglia E."/>
            <person name="Haridas S."/>
            <person name="Andreopoulos W."/>
            <person name="Labutti K."/>
            <person name="Pangilinan J."/>
            <person name="Floch G.L."/>
            <person name="Makela M.R."/>
            <person name="Henrissat B."/>
            <person name="Grigoriev I.V."/>
            <person name="Crouch J.A."/>
            <person name="De Vries R.P."/>
            <person name="Sukno S.A."/>
            <person name="Thon M.R."/>
        </authorList>
    </citation>
    <scope>NUCLEOTIDE SEQUENCE</scope>
    <source>
        <strain evidence="2">CBS 193.32</strain>
    </source>
</reference>
<feature type="region of interest" description="Disordered" evidence="1">
    <location>
        <begin position="190"/>
        <end position="215"/>
    </location>
</feature>
<dbReference type="AlphaFoldDB" id="A0AAJ0EP85"/>